<feature type="active site" description="Proton acceptor" evidence="5">
    <location>
        <position position="252"/>
    </location>
</feature>
<keyword evidence="3 9" id="KW-0378">Hydrolase</keyword>
<feature type="binding site" evidence="6">
    <location>
        <position position="11"/>
    </location>
    <ligand>
        <name>Mg(2+)</name>
        <dbReference type="ChEBI" id="CHEBI:18420"/>
        <label>1</label>
    </ligand>
</feature>
<feature type="binding site" evidence="6">
    <location>
        <position position="38"/>
    </location>
    <ligand>
        <name>Mg(2+)</name>
        <dbReference type="ChEBI" id="CHEBI:18420"/>
        <label>1</label>
    </ligand>
</feature>
<evidence type="ECO:0000313" key="9">
    <source>
        <dbReference type="EMBL" id="PRP96774.1"/>
    </source>
</evidence>
<feature type="active site" description="Proton donor/acceptor" evidence="5">
    <location>
        <position position="151"/>
    </location>
</feature>
<evidence type="ECO:0000256" key="3">
    <source>
        <dbReference type="ARBA" id="ARBA00022801"/>
    </source>
</evidence>
<sequence>MSVSFSLTTWNVNSVRARLDNVLTYLDEHEPDVVCLQETKVEDQLFPRVPFMELGYQLALHGTKGYAGVATLTKGAKPEDVQLGFADGPKDKHRRIVACTYAGVRIYNLYVPNGTALGSEAFTYKLEWLARLRAELGARFSPSDNVVLCGDFNIARDERDVWSVEAMRGGTHFTPEEHAALDALEDFGLRDCFRKHDQEPGRFTWFDYRNASWERRQGLRIDYVYATEPMHERCTEVVLDWEPREWDTPSDHCPLTAHFS</sequence>
<gene>
    <name evidence="9" type="primary">xthA</name>
    <name evidence="9" type="ORF">ENSA5_35480</name>
</gene>
<dbReference type="SUPFAM" id="SSF56219">
    <property type="entry name" value="DNase I-like"/>
    <property type="match status" value="1"/>
</dbReference>
<dbReference type="GO" id="GO:0008311">
    <property type="term" value="F:double-stranded DNA 3'-5' DNA exonuclease activity"/>
    <property type="evidence" value="ECO:0007669"/>
    <property type="project" value="UniProtKB-EC"/>
</dbReference>
<comment type="cofactor">
    <cofactor evidence="6">
        <name>Mg(2+)</name>
        <dbReference type="ChEBI" id="CHEBI:18420"/>
    </cofactor>
    <cofactor evidence="6">
        <name>Mn(2+)</name>
        <dbReference type="ChEBI" id="CHEBI:29035"/>
    </cofactor>
    <text evidence="6">Probably binds two magnesium or manganese ions per subunit.</text>
</comment>
<organism evidence="9 10">
    <name type="scientific">Enhygromyxa salina</name>
    <dbReference type="NCBI Taxonomy" id="215803"/>
    <lineage>
        <taxon>Bacteria</taxon>
        <taxon>Pseudomonadati</taxon>
        <taxon>Myxococcota</taxon>
        <taxon>Polyangia</taxon>
        <taxon>Nannocystales</taxon>
        <taxon>Nannocystaceae</taxon>
        <taxon>Enhygromyxa</taxon>
    </lineage>
</organism>
<keyword evidence="2 6" id="KW-0479">Metal-binding</keyword>
<feature type="domain" description="Endonuclease/exonuclease/phosphatase" evidence="8">
    <location>
        <begin position="9"/>
        <end position="252"/>
    </location>
</feature>
<reference evidence="9 10" key="1">
    <citation type="submission" date="2018-03" db="EMBL/GenBank/DDBJ databases">
        <title>Draft Genome Sequences of the Obligatory Marine Myxobacteria Enhygromyxa salina SWB005.</title>
        <authorList>
            <person name="Poehlein A."/>
            <person name="Moghaddam J.A."/>
            <person name="Harms H."/>
            <person name="Alanjari M."/>
            <person name="Koenig G.M."/>
            <person name="Daniel R."/>
            <person name="Schaeberle T.F."/>
        </authorList>
    </citation>
    <scope>NUCLEOTIDE SEQUENCE [LARGE SCALE GENOMIC DNA]</scope>
    <source>
        <strain evidence="9 10">SWB005</strain>
    </source>
</reference>
<dbReference type="GO" id="GO:0004519">
    <property type="term" value="F:endonuclease activity"/>
    <property type="evidence" value="ECO:0007669"/>
    <property type="project" value="InterPro"/>
</dbReference>
<evidence type="ECO:0000313" key="10">
    <source>
        <dbReference type="Proteomes" id="UP000237968"/>
    </source>
</evidence>
<dbReference type="PANTHER" id="PTHR43250">
    <property type="entry name" value="EXODEOXYRIBONUCLEASE III"/>
    <property type="match status" value="1"/>
</dbReference>
<comment type="similarity">
    <text evidence="1">Belongs to the DNA repair enzymes AP/ExoA family.</text>
</comment>
<protein>
    <submittedName>
        <fullName evidence="9">Exodeoxyribonuclease III</fullName>
        <ecNumber evidence="9">3.1.11.2</ecNumber>
    </submittedName>
</protein>
<evidence type="ECO:0000256" key="2">
    <source>
        <dbReference type="ARBA" id="ARBA00022723"/>
    </source>
</evidence>
<proteinExistence type="inferred from homology"/>
<evidence type="ECO:0000256" key="5">
    <source>
        <dbReference type="PIRSR" id="PIRSR604808-1"/>
    </source>
</evidence>
<feature type="binding site" evidence="6">
    <location>
        <position position="151"/>
    </location>
    <ligand>
        <name>Mg(2+)</name>
        <dbReference type="ChEBI" id="CHEBI:18420"/>
        <label>1</label>
    </ligand>
</feature>
<dbReference type="PROSITE" id="PS51435">
    <property type="entry name" value="AP_NUCLEASE_F1_4"/>
    <property type="match status" value="1"/>
</dbReference>
<dbReference type="InterPro" id="IPR037493">
    <property type="entry name" value="ExoIII-like"/>
</dbReference>
<dbReference type="PROSITE" id="PS00726">
    <property type="entry name" value="AP_NUCLEASE_F1_1"/>
    <property type="match status" value="1"/>
</dbReference>
<dbReference type="Gene3D" id="3.60.10.10">
    <property type="entry name" value="Endonuclease/exonuclease/phosphatase"/>
    <property type="match status" value="1"/>
</dbReference>
<dbReference type="EC" id="3.1.11.2" evidence="9"/>
<dbReference type="NCBIfam" id="TIGR00195">
    <property type="entry name" value="exoDNase_III"/>
    <property type="match status" value="1"/>
</dbReference>
<dbReference type="AlphaFoldDB" id="A0A2S9XVB5"/>
<evidence type="ECO:0000256" key="1">
    <source>
        <dbReference type="ARBA" id="ARBA00007092"/>
    </source>
</evidence>
<dbReference type="InterPro" id="IPR036691">
    <property type="entry name" value="Endo/exonu/phosph_ase_sf"/>
</dbReference>
<keyword evidence="10" id="KW-1185">Reference proteome</keyword>
<dbReference type="EMBL" id="PVNK01000164">
    <property type="protein sequence ID" value="PRP96774.1"/>
    <property type="molecule type" value="Genomic_DNA"/>
</dbReference>
<feature type="site" description="Important for catalytic activity" evidence="7">
    <location>
        <position position="222"/>
    </location>
</feature>
<feature type="site" description="Interaction with DNA substrate" evidence="7">
    <location>
        <position position="252"/>
    </location>
</feature>
<dbReference type="InterPro" id="IPR020847">
    <property type="entry name" value="AP_endonuclease_F1_BS"/>
</dbReference>
<accession>A0A2S9XVB5</accession>
<feature type="binding site" evidence="6">
    <location>
        <position position="252"/>
    </location>
    <ligand>
        <name>Mg(2+)</name>
        <dbReference type="ChEBI" id="CHEBI:18420"/>
        <label>1</label>
    </ligand>
</feature>
<comment type="caution">
    <text evidence="9">The sequence shown here is derived from an EMBL/GenBank/DDBJ whole genome shotgun (WGS) entry which is preliminary data.</text>
</comment>
<keyword evidence="6" id="KW-0464">Manganese</keyword>
<dbReference type="GO" id="GO:0046872">
    <property type="term" value="F:metal ion binding"/>
    <property type="evidence" value="ECO:0007669"/>
    <property type="project" value="UniProtKB-KW"/>
</dbReference>
<name>A0A2S9XVB5_9BACT</name>
<dbReference type="GO" id="GO:0006281">
    <property type="term" value="P:DNA repair"/>
    <property type="evidence" value="ECO:0007669"/>
    <property type="project" value="InterPro"/>
</dbReference>
<feature type="active site" evidence="5">
    <location>
        <position position="110"/>
    </location>
</feature>
<evidence type="ECO:0000256" key="4">
    <source>
        <dbReference type="ARBA" id="ARBA00022842"/>
    </source>
</evidence>
<feature type="binding site" evidence="6">
    <location>
        <position position="153"/>
    </location>
    <ligand>
        <name>Mg(2+)</name>
        <dbReference type="ChEBI" id="CHEBI:18420"/>
        <label>1</label>
    </ligand>
</feature>
<dbReference type="InterPro" id="IPR005135">
    <property type="entry name" value="Endo/exonuclease/phosphatase"/>
</dbReference>
<dbReference type="NCBIfam" id="TIGR00633">
    <property type="entry name" value="xth"/>
    <property type="match status" value="1"/>
</dbReference>
<evidence type="ECO:0000259" key="8">
    <source>
        <dbReference type="Pfam" id="PF03372"/>
    </source>
</evidence>
<dbReference type="PANTHER" id="PTHR43250:SF2">
    <property type="entry name" value="EXODEOXYRIBONUCLEASE III"/>
    <property type="match status" value="1"/>
</dbReference>
<evidence type="ECO:0000256" key="7">
    <source>
        <dbReference type="PIRSR" id="PIRSR604808-3"/>
    </source>
</evidence>
<dbReference type="Proteomes" id="UP000237968">
    <property type="component" value="Unassembled WGS sequence"/>
</dbReference>
<dbReference type="GO" id="GO:0003677">
    <property type="term" value="F:DNA binding"/>
    <property type="evidence" value="ECO:0007669"/>
    <property type="project" value="InterPro"/>
</dbReference>
<dbReference type="InterPro" id="IPR004808">
    <property type="entry name" value="AP_endonuc_1"/>
</dbReference>
<keyword evidence="4 6" id="KW-0460">Magnesium</keyword>
<feature type="binding site" evidence="6">
    <location>
        <position position="251"/>
    </location>
    <ligand>
        <name>Mg(2+)</name>
        <dbReference type="ChEBI" id="CHEBI:18420"/>
        <label>1</label>
    </ligand>
</feature>
<feature type="site" description="Transition state stabilizer" evidence="7">
    <location>
        <position position="153"/>
    </location>
</feature>
<dbReference type="CDD" id="cd09086">
    <property type="entry name" value="ExoIII-like_AP-endo"/>
    <property type="match status" value="1"/>
</dbReference>
<evidence type="ECO:0000256" key="6">
    <source>
        <dbReference type="PIRSR" id="PIRSR604808-2"/>
    </source>
</evidence>
<dbReference type="Pfam" id="PF03372">
    <property type="entry name" value="Exo_endo_phos"/>
    <property type="match status" value="1"/>
</dbReference>